<proteinExistence type="inferred from homology"/>
<evidence type="ECO:0000256" key="3">
    <source>
        <dbReference type="ARBA" id="ARBA00007353"/>
    </source>
</evidence>
<dbReference type="SUPFAM" id="SSF64438">
    <property type="entry name" value="CNF1/YfiH-like putative cysteine hydrolases"/>
    <property type="match status" value="1"/>
</dbReference>
<evidence type="ECO:0000256" key="7">
    <source>
        <dbReference type="ARBA" id="ARBA00022833"/>
    </source>
</evidence>
<reference evidence="12" key="1">
    <citation type="submission" date="2020-10" db="EMBL/GenBank/DDBJ databases">
        <authorList>
            <person name="Gilroy R."/>
        </authorList>
    </citation>
    <scope>NUCLEOTIDE SEQUENCE</scope>
    <source>
        <strain evidence="12">USAMLcec3-3695</strain>
    </source>
</reference>
<evidence type="ECO:0000256" key="9">
    <source>
        <dbReference type="ARBA" id="ARBA00048968"/>
    </source>
</evidence>
<comment type="caution">
    <text evidence="12">The sequence shown here is derived from an EMBL/GenBank/DDBJ whole genome shotgun (WGS) entry which is preliminary data.</text>
</comment>
<dbReference type="CDD" id="cd16833">
    <property type="entry name" value="YfiH"/>
    <property type="match status" value="1"/>
</dbReference>
<evidence type="ECO:0000313" key="12">
    <source>
        <dbReference type="EMBL" id="HIU58067.1"/>
    </source>
</evidence>
<dbReference type="Pfam" id="PF02578">
    <property type="entry name" value="Cu-oxidase_4"/>
    <property type="match status" value="1"/>
</dbReference>
<dbReference type="PANTHER" id="PTHR30616:SF2">
    <property type="entry name" value="PURINE NUCLEOSIDE PHOSPHORYLASE LACC1"/>
    <property type="match status" value="1"/>
</dbReference>
<gene>
    <name evidence="12" type="primary">pgeF</name>
    <name evidence="12" type="ORF">IAA61_09710</name>
</gene>
<evidence type="ECO:0000256" key="4">
    <source>
        <dbReference type="ARBA" id="ARBA00022679"/>
    </source>
</evidence>
<comment type="catalytic activity">
    <reaction evidence="10">
        <text>S-methyl-5'-thioadenosine + phosphate = 5-(methylsulfanyl)-alpha-D-ribose 1-phosphate + adenine</text>
        <dbReference type="Rhea" id="RHEA:11852"/>
        <dbReference type="ChEBI" id="CHEBI:16708"/>
        <dbReference type="ChEBI" id="CHEBI:17509"/>
        <dbReference type="ChEBI" id="CHEBI:43474"/>
        <dbReference type="ChEBI" id="CHEBI:58533"/>
        <dbReference type="EC" id="2.4.2.28"/>
    </reaction>
    <physiologicalReaction direction="left-to-right" evidence="10">
        <dbReference type="Rhea" id="RHEA:11853"/>
    </physiologicalReaction>
</comment>
<comment type="catalytic activity">
    <reaction evidence="9">
        <text>adenosine + phosphate = alpha-D-ribose 1-phosphate + adenine</text>
        <dbReference type="Rhea" id="RHEA:27642"/>
        <dbReference type="ChEBI" id="CHEBI:16335"/>
        <dbReference type="ChEBI" id="CHEBI:16708"/>
        <dbReference type="ChEBI" id="CHEBI:43474"/>
        <dbReference type="ChEBI" id="CHEBI:57720"/>
        <dbReference type="EC" id="2.4.2.1"/>
    </reaction>
    <physiologicalReaction direction="left-to-right" evidence="9">
        <dbReference type="Rhea" id="RHEA:27643"/>
    </physiologicalReaction>
</comment>
<accession>A0A9D1MD49</accession>
<comment type="catalytic activity">
    <reaction evidence="1">
        <text>inosine + phosphate = alpha-D-ribose 1-phosphate + hypoxanthine</text>
        <dbReference type="Rhea" id="RHEA:27646"/>
        <dbReference type="ChEBI" id="CHEBI:17368"/>
        <dbReference type="ChEBI" id="CHEBI:17596"/>
        <dbReference type="ChEBI" id="CHEBI:43474"/>
        <dbReference type="ChEBI" id="CHEBI:57720"/>
        <dbReference type="EC" id="2.4.2.1"/>
    </reaction>
    <physiologicalReaction direction="left-to-right" evidence="1">
        <dbReference type="Rhea" id="RHEA:27647"/>
    </physiologicalReaction>
</comment>
<evidence type="ECO:0000256" key="11">
    <source>
        <dbReference type="RuleBase" id="RU361274"/>
    </source>
</evidence>
<evidence type="ECO:0000256" key="10">
    <source>
        <dbReference type="ARBA" id="ARBA00049893"/>
    </source>
</evidence>
<dbReference type="InterPro" id="IPR003730">
    <property type="entry name" value="Cu_polyphenol_OxRdtase"/>
</dbReference>
<dbReference type="GO" id="GO:0017061">
    <property type="term" value="F:S-methyl-5-thioadenosine phosphorylase activity"/>
    <property type="evidence" value="ECO:0007669"/>
    <property type="project" value="UniProtKB-EC"/>
</dbReference>
<comment type="catalytic activity">
    <reaction evidence="8">
        <text>adenosine + H2O + H(+) = inosine + NH4(+)</text>
        <dbReference type="Rhea" id="RHEA:24408"/>
        <dbReference type="ChEBI" id="CHEBI:15377"/>
        <dbReference type="ChEBI" id="CHEBI:15378"/>
        <dbReference type="ChEBI" id="CHEBI:16335"/>
        <dbReference type="ChEBI" id="CHEBI:17596"/>
        <dbReference type="ChEBI" id="CHEBI:28938"/>
        <dbReference type="EC" id="3.5.4.4"/>
    </reaction>
    <physiologicalReaction direction="left-to-right" evidence="8">
        <dbReference type="Rhea" id="RHEA:24409"/>
    </physiologicalReaction>
</comment>
<keyword evidence="6" id="KW-0378">Hydrolase</keyword>
<evidence type="ECO:0000256" key="5">
    <source>
        <dbReference type="ARBA" id="ARBA00022723"/>
    </source>
</evidence>
<dbReference type="PANTHER" id="PTHR30616">
    <property type="entry name" value="UNCHARACTERIZED PROTEIN YFIH"/>
    <property type="match status" value="1"/>
</dbReference>
<organism evidence="12 13">
    <name type="scientific">Candidatus Ornithomonoglobus merdipullorum</name>
    <dbReference type="NCBI Taxonomy" id="2840895"/>
    <lineage>
        <taxon>Bacteria</taxon>
        <taxon>Bacillati</taxon>
        <taxon>Bacillota</taxon>
        <taxon>Clostridia</taxon>
        <taxon>Candidatus Ornithomonoglobus</taxon>
    </lineage>
</organism>
<comment type="function">
    <text evidence="2">Purine nucleoside enzyme that catalyzes the phosphorolysis of adenosine and inosine nucleosides, yielding D-ribose 1-phosphate and the respective free bases, adenine and hypoxanthine. Also catalyzes the phosphorolysis of S-methyl-5'-thioadenosine into adenine and S-methyl-5-thio-alpha-D-ribose 1-phosphate. Also has adenosine deaminase activity.</text>
</comment>
<dbReference type="InterPro" id="IPR011324">
    <property type="entry name" value="Cytotoxic_necrot_fac-like_cat"/>
</dbReference>
<keyword evidence="4" id="KW-0808">Transferase</keyword>
<reference evidence="12" key="2">
    <citation type="journal article" date="2021" name="PeerJ">
        <title>Extensive microbial diversity within the chicken gut microbiome revealed by metagenomics and culture.</title>
        <authorList>
            <person name="Gilroy R."/>
            <person name="Ravi A."/>
            <person name="Getino M."/>
            <person name="Pursley I."/>
            <person name="Horton D.L."/>
            <person name="Alikhan N.F."/>
            <person name="Baker D."/>
            <person name="Gharbi K."/>
            <person name="Hall N."/>
            <person name="Watson M."/>
            <person name="Adriaenssens E.M."/>
            <person name="Foster-Nyarko E."/>
            <person name="Jarju S."/>
            <person name="Secka A."/>
            <person name="Antonio M."/>
            <person name="Oren A."/>
            <person name="Chaudhuri R.R."/>
            <person name="La Ragione R."/>
            <person name="Hildebrand F."/>
            <person name="Pallen M.J."/>
        </authorList>
    </citation>
    <scope>NUCLEOTIDE SEQUENCE</scope>
    <source>
        <strain evidence="12">USAMLcec3-3695</strain>
    </source>
</reference>
<dbReference type="GO" id="GO:0005507">
    <property type="term" value="F:copper ion binding"/>
    <property type="evidence" value="ECO:0007669"/>
    <property type="project" value="TreeGrafter"/>
</dbReference>
<dbReference type="Gene3D" id="3.60.140.10">
    <property type="entry name" value="CNF1/YfiH-like putative cysteine hydrolases"/>
    <property type="match status" value="1"/>
</dbReference>
<dbReference type="GO" id="GO:0016787">
    <property type="term" value="F:hydrolase activity"/>
    <property type="evidence" value="ECO:0007669"/>
    <property type="project" value="UniProtKB-KW"/>
</dbReference>
<protein>
    <recommendedName>
        <fullName evidence="11">Purine nucleoside phosphorylase</fullName>
    </recommendedName>
</protein>
<dbReference type="AlphaFoldDB" id="A0A9D1MD49"/>
<dbReference type="Proteomes" id="UP000824109">
    <property type="component" value="Unassembled WGS sequence"/>
</dbReference>
<keyword evidence="7" id="KW-0862">Zinc</keyword>
<evidence type="ECO:0000256" key="2">
    <source>
        <dbReference type="ARBA" id="ARBA00003215"/>
    </source>
</evidence>
<comment type="similarity">
    <text evidence="3 11">Belongs to the purine nucleoside phosphorylase YfiH/LACC1 family.</text>
</comment>
<sequence length="266" mass="29839">MFRLNRVNGASYYTVSSFEETGLVRHCITTREGGVSGGCYSSMNLRFHCDDRRENVLENYKRAAENVGMDYRRLVISHQTHDDVVRAVSETDAGNGIMFENRFKSADALITAERNLPLVTLYADCTPVLMLDKRQGVIASVHSGWKGTVKRIAAKTAHRMIFDYGSRHEDILCAIGPSIQVCHFEVGDDVAEIFINEFGEDTVLKIGDRYHANMQRAIVKQLTEAGIPEANIDDCGICTYCESELLFSHRKTKGRRGNFGAFIELV</sequence>
<dbReference type="InterPro" id="IPR038371">
    <property type="entry name" value="Cu_polyphenol_OxRdtase_sf"/>
</dbReference>
<dbReference type="NCBIfam" id="TIGR00726">
    <property type="entry name" value="peptidoglycan editing factor PgeF"/>
    <property type="match status" value="1"/>
</dbReference>
<name>A0A9D1MD49_9FIRM</name>
<dbReference type="EMBL" id="DVNB01000099">
    <property type="protein sequence ID" value="HIU58067.1"/>
    <property type="molecule type" value="Genomic_DNA"/>
</dbReference>
<evidence type="ECO:0000256" key="8">
    <source>
        <dbReference type="ARBA" id="ARBA00047989"/>
    </source>
</evidence>
<keyword evidence="5" id="KW-0479">Metal-binding</keyword>
<evidence type="ECO:0000256" key="1">
    <source>
        <dbReference type="ARBA" id="ARBA00000553"/>
    </source>
</evidence>
<evidence type="ECO:0000256" key="6">
    <source>
        <dbReference type="ARBA" id="ARBA00022801"/>
    </source>
</evidence>
<evidence type="ECO:0000313" key="13">
    <source>
        <dbReference type="Proteomes" id="UP000824109"/>
    </source>
</evidence>